<keyword evidence="1" id="KW-0472">Membrane</keyword>
<dbReference type="Gene3D" id="3.30.700.10">
    <property type="entry name" value="Glycoprotein, Type 4 Pilin"/>
    <property type="match status" value="1"/>
</dbReference>
<protein>
    <submittedName>
        <fullName evidence="2">Prepilin-type N-terminal cleavage/methylation domain-containing protein</fullName>
    </submittedName>
</protein>
<reference evidence="2 3" key="1">
    <citation type="submission" date="2019-05" db="EMBL/GenBank/DDBJ databases">
        <title>Genome sequences of Thalassotalea litorea 1K03283.</title>
        <authorList>
            <person name="Zhang D."/>
        </authorList>
    </citation>
    <scope>NUCLEOTIDE SEQUENCE [LARGE SCALE GENOMIC DNA]</scope>
    <source>
        <strain evidence="2 3">MCCC 1K03283</strain>
    </source>
</reference>
<sequence>MTRHLPHRHLPHRHLAQRHLTQRHLSLSKIQKQPVTSPPLVAQKILSGMFKAKPPLKATSLGFNLIELMICLLIMAIIFLIAQANFNQLWLKSQRQQALQSLYSLAAIEHELLLRTGQYQQDLSSHLSQASTRSYQFEIAVKTKQSHGHDQFIINAMAINGQQKDTECLRFSLDSSNARQAFNSEGSLNMACWQP</sequence>
<dbReference type="SUPFAM" id="SSF54523">
    <property type="entry name" value="Pili subunits"/>
    <property type="match status" value="1"/>
</dbReference>
<dbReference type="NCBIfam" id="TIGR02532">
    <property type="entry name" value="IV_pilin_GFxxxE"/>
    <property type="match status" value="1"/>
</dbReference>
<dbReference type="Proteomes" id="UP000307790">
    <property type="component" value="Unassembled WGS sequence"/>
</dbReference>
<evidence type="ECO:0000313" key="2">
    <source>
        <dbReference type="EMBL" id="TLU61455.1"/>
    </source>
</evidence>
<keyword evidence="1" id="KW-1133">Transmembrane helix</keyword>
<dbReference type="OrthoDB" id="5296638at2"/>
<dbReference type="Pfam" id="PF16732">
    <property type="entry name" value="ComP_DUS"/>
    <property type="match status" value="1"/>
</dbReference>
<dbReference type="AlphaFoldDB" id="A0A5R9ICZ5"/>
<evidence type="ECO:0000256" key="1">
    <source>
        <dbReference type="SAM" id="Phobius"/>
    </source>
</evidence>
<keyword evidence="3" id="KW-1185">Reference proteome</keyword>
<dbReference type="GO" id="GO:0043683">
    <property type="term" value="P:type IV pilus assembly"/>
    <property type="evidence" value="ECO:0007669"/>
    <property type="project" value="InterPro"/>
</dbReference>
<accession>A0A5R9ICZ5</accession>
<comment type="caution">
    <text evidence="2">The sequence shown here is derived from an EMBL/GenBank/DDBJ whole genome shotgun (WGS) entry which is preliminary data.</text>
</comment>
<keyword evidence="1" id="KW-0812">Transmembrane</keyword>
<dbReference type="InterPro" id="IPR031982">
    <property type="entry name" value="PilE-like"/>
</dbReference>
<dbReference type="InterPro" id="IPR012902">
    <property type="entry name" value="N_methyl_site"/>
</dbReference>
<dbReference type="EMBL" id="VCBC01000016">
    <property type="protein sequence ID" value="TLU61455.1"/>
    <property type="molecule type" value="Genomic_DNA"/>
</dbReference>
<evidence type="ECO:0000313" key="3">
    <source>
        <dbReference type="Proteomes" id="UP000307790"/>
    </source>
</evidence>
<gene>
    <name evidence="2" type="ORF">FE810_14535</name>
</gene>
<proteinExistence type="predicted"/>
<feature type="transmembrane region" description="Helical" evidence="1">
    <location>
        <begin position="61"/>
        <end position="82"/>
    </location>
</feature>
<dbReference type="InterPro" id="IPR045584">
    <property type="entry name" value="Pilin-like"/>
</dbReference>
<organism evidence="2 3">
    <name type="scientific">Thalassotalea litorea</name>
    <dbReference type="NCBI Taxonomy" id="2020715"/>
    <lineage>
        <taxon>Bacteria</taxon>
        <taxon>Pseudomonadati</taxon>
        <taxon>Pseudomonadota</taxon>
        <taxon>Gammaproteobacteria</taxon>
        <taxon>Alteromonadales</taxon>
        <taxon>Colwelliaceae</taxon>
        <taxon>Thalassotalea</taxon>
    </lineage>
</organism>
<name>A0A5R9ICZ5_9GAMM</name>